<dbReference type="InterPro" id="IPR010982">
    <property type="entry name" value="Lambda_DNA-bd_dom_sf"/>
</dbReference>
<evidence type="ECO:0000313" key="4">
    <source>
        <dbReference type="Proteomes" id="UP000194139"/>
    </source>
</evidence>
<evidence type="ECO:0000256" key="1">
    <source>
        <dbReference type="SAM" id="MobiDB-lite"/>
    </source>
</evidence>
<dbReference type="PROSITE" id="PS50943">
    <property type="entry name" value="HTH_CROC1"/>
    <property type="match status" value="1"/>
</dbReference>
<dbReference type="GO" id="GO:0003677">
    <property type="term" value="F:DNA binding"/>
    <property type="evidence" value="ECO:0007669"/>
    <property type="project" value="InterPro"/>
</dbReference>
<evidence type="ECO:0000313" key="3">
    <source>
        <dbReference type="EMBL" id="ARP86819.1"/>
    </source>
</evidence>
<dbReference type="Pfam" id="PF13560">
    <property type="entry name" value="HTH_31"/>
    <property type="match status" value="1"/>
</dbReference>
<dbReference type="AlphaFoldDB" id="A0A1W6Z132"/>
<dbReference type="Proteomes" id="UP000194139">
    <property type="component" value="Chromosome"/>
</dbReference>
<dbReference type="EMBL" id="CP021109">
    <property type="protein sequence ID" value="ARP86819.1"/>
    <property type="molecule type" value="Genomic_DNA"/>
</dbReference>
<dbReference type="CDD" id="cd00093">
    <property type="entry name" value="HTH_XRE"/>
    <property type="match status" value="1"/>
</dbReference>
<organism evidence="3 4">
    <name type="scientific">Bordetella genomosp. 9</name>
    <dbReference type="NCBI Taxonomy" id="1416803"/>
    <lineage>
        <taxon>Bacteria</taxon>
        <taxon>Pseudomonadati</taxon>
        <taxon>Pseudomonadota</taxon>
        <taxon>Betaproteobacteria</taxon>
        <taxon>Burkholderiales</taxon>
        <taxon>Alcaligenaceae</taxon>
        <taxon>Bordetella</taxon>
    </lineage>
</organism>
<evidence type="ECO:0000259" key="2">
    <source>
        <dbReference type="PROSITE" id="PS50943"/>
    </source>
</evidence>
<keyword evidence="4" id="KW-1185">Reference proteome</keyword>
<name>A0A1W6Z132_9BORD</name>
<dbReference type="Gene3D" id="1.10.260.40">
    <property type="entry name" value="lambda repressor-like DNA-binding domains"/>
    <property type="match status" value="1"/>
</dbReference>
<dbReference type="InterPro" id="IPR001387">
    <property type="entry name" value="Cro/C1-type_HTH"/>
</dbReference>
<dbReference type="RefSeq" id="WP_086072507.1">
    <property type="nucleotide sequence ID" value="NZ_CP021109.1"/>
</dbReference>
<feature type="region of interest" description="Disordered" evidence="1">
    <location>
        <begin position="93"/>
        <end position="116"/>
    </location>
</feature>
<proteinExistence type="predicted"/>
<accession>A0A1W6Z132</accession>
<feature type="compositionally biased region" description="Low complexity" evidence="1">
    <location>
        <begin position="99"/>
        <end position="110"/>
    </location>
</feature>
<gene>
    <name evidence="3" type="ORF">CAL13_11835</name>
</gene>
<dbReference type="SUPFAM" id="SSF47413">
    <property type="entry name" value="lambda repressor-like DNA-binding domains"/>
    <property type="match status" value="1"/>
</dbReference>
<protein>
    <recommendedName>
        <fullName evidence="2">HTH cro/C1-type domain-containing protein</fullName>
    </recommendedName>
</protein>
<feature type="domain" description="HTH cro/C1-type" evidence="2">
    <location>
        <begin position="11"/>
        <end position="65"/>
    </location>
</feature>
<sequence>MTSHAQVAQVLRTALSHAGLSQAELRAQAGISQRTLTNVLSGREDFKLSTLLALCDRLGLELVLVPREAAAGAAPGPAVRPPVVRSRVQGALARIQRQGAPSEPAAAAPRAKGKRE</sequence>
<reference evidence="3 4" key="1">
    <citation type="submission" date="2017-05" db="EMBL/GenBank/DDBJ databases">
        <title>Complete and WGS of Bordetella genogroups.</title>
        <authorList>
            <person name="Spilker T."/>
            <person name="LiPuma J."/>
        </authorList>
    </citation>
    <scope>NUCLEOTIDE SEQUENCE [LARGE SCALE GENOMIC DNA]</scope>
    <source>
        <strain evidence="3 4">AU17164</strain>
    </source>
</reference>
<dbReference type="SMART" id="SM00530">
    <property type="entry name" value="HTH_XRE"/>
    <property type="match status" value="1"/>
</dbReference>